<dbReference type="SUPFAM" id="SSF52540">
    <property type="entry name" value="P-loop containing nucleoside triphosphate hydrolases"/>
    <property type="match status" value="2"/>
</dbReference>
<dbReference type="EMBL" id="KV417617">
    <property type="protein sequence ID" value="KZP14430.1"/>
    <property type="molecule type" value="Genomic_DNA"/>
</dbReference>
<keyword evidence="1" id="KW-0547">Nucleotide-binding</keyword>
<name>A0A166D8B8_9AGAM</name>
<organism evidence="6 7">
    <name type="scientific">Athelia psychrophila</name>
    <dbReference type="NCBI Taxonomy" id="1759441"/>
    <lineage>
        <taxon>Eukaryota</taxon>
        <taxon>Fungi</taxon>
        <taxon>Dikarya</taxon>
        <taxon>Basidiomycota</taxon>
        <taxon>Agaricomycotina</taxon>
        <taxon>Agaricomycetes</taxon>
        <taxon>Agaricomycetidae</taxon>
        <taxon>Atheliales</taxon>
        <taxon>Atheliaceae</taxon>
        <taxon>Athelia</taxon>
    </lineage>
</organism>
<proteinExistence type="predicted"/>
<dbReference type="Gene3D" id="3.40.50.300">
    <property type="entry name" value="P-loop containing nucleotide triphosphate hydrolases"/>
    <property type="match status" value="1"/>
</dbReference>
<dbReference type="GO" id="GO:0005634">
    <property type="term" value="C:nucleus"/>
    <property type="evidence" value="ECO:0007669"/>
    <property type="project" value="TreeGrafter"/>
</dbReference>
<evidence type="ECO:0000256" key="3">
    <source>
        <dbReference type="ARBA" id="ARBA00022840"/>
    </source>
</evidence>
<accession>A0A166D8B8</accession>
<dbReference type="OrthoDB" id="3270319at2759"/>
<evidence type="ECO:0000313" key="7">
    <source>
        <dbReference type="Proteomes" id="UP000076532"/>
    </source>
</evidence>
<protein>
    <recommendedName>
        <fullName evidence="5">Helicase C-terminal domain-containing protein</fullName>
    </recommendedName>
</protein>
<dbReference type="InterPro" id="IPR001650">
    <property type="entry name" value="Helicase_C-like"/>
</dbReference>
<keyword evidence="2" id="KW-0378">Hydrolase</keyword>
<dbReference type="SMART" id="SM00490">
    <property type="entry name" value="HELICc"/>
    <property type="match status" value="1"/>
</dbReference>
<dbReference type="GO" id="GO:0006281">
    <property type="term" value="P:DNA repair"/>
    <property type="evidence" value="ECO:0007669"/>
    <property type="project" value="TreeGrafter"/>
</dbReference>
<dbReference type="InterPro" id="IPR027417">
    <property type="entry name" value="P-loop_NTPase"/>
</dbReference>
<dbReference type="CDD" id="cd18793">
    <property type="entry name" value="SF2_C_SNF"/>
    <property type="match status" value="1"/>
</dbReference>
<dbReference type="GO" id="GO:0005524">
    <property type="term" value="F:ATP binding"/>
    <property type="evidence" value="ECO:0007669"/>
    <property type="project" value="UniProtKB-KW"/>
</dbReference>
<feature type="compositionally biased region" description="Acidic residues" evidence="4">
    <location>
        <begin position="105"/>
        <end position="117"/>
    </location>
</feature>
<dbReference type="GO" id="GO:0008094">
    <property type="term" value="F:ATP-dependent activity, acting on DNA"/>
    <property type="evidence" value="ECO:0007669"/>
    <property type="project" value="TreeGrafter"/>
</dbReference>
<dbReference type="PANTHER" id="PTHR45626">
    <property type="entry name" value="TRANSCRIPTION TERMINATION FACTOR 2-RELATED"/>
    <property type="match status" value="1"/>
</dbReference>
<feature type="domain" description="Helicase C-terminal" evidence="5">
    <location>
        <begin position="287"/>
        <end position="437"/>
    </location>
</feature>
<dbReference type="STRING" id="436010.A0A166D8B8"/>
<keyword evidence="3" id="KW-0067">ATP-binding</keyword>
<evidence type="ECO:0000256" key="2">
    <source>
        <dbReference type="ARBA" id="ARBA00022801"/>
    </source>
</evidence>
<reference evidence="6 7" key="1">
    <citation type="journal article" date="2016" name="Mol. Biol. Evol.">
        <title>Comparative Genomics of Early-Diverging Mushroom-Forming Fungi Provides Insights into the Origins of Lignocellulose Decay Capabilities.</title>
        <authorList>
            <person name="Nagy L.G."/>
            <person name="Riley R."/>
            <person name="Tritt A."/>
            <person name="Adam C."/>
            <person name="Daum C."/>
            <person name="Floudas D."/>
            <person name="Sun H."/>
            <person name="Yadav J.S."/>
            <person name="Pangilinan J."/>
            <person name="Larsson K.H."/>
            <person name="Matsuura K."/>
            <person name="Barry K."/>
            <person name="Labutti K."/>
            <person name="Kuo R."/>
            <person name="Ohm R.A."/>
            <person name="Bhattacharya S.S."/>
            <person name="Shirouzu T."/>
            <person name="Yoshinaga Y."/>
            <person name="Martin F.M."/>
            <person name="Grigoriev I.V."/>
            <person name="Hibbett D.S."/>
        </authorList>
    </citation>
    <scope>NUCLEOTIDE SEQUENCE [LARGE SCALE GENOMIC DNA]</scope>
    <source>
        <strain evidence="6 7">CBS 109695</strain>
    </source>
</reference>
<dbReference type="InterPro" id="IPR049730">
    <property type="entry name" value="SNF2/RAD54-like_C"/>
</dbReference>
<dbReference type="PROSITE" id="PS51194">
    <property type="entry name" value="HELICASE_CTER"/>
    <property type="match status" value="1"/>
</dbReference>
<evidence type="ECO:0000259" key="5">
    <source>
        <dbReference type="PROSITE" id="PS51194"/>
    </source>
</evidence>
<keyword evidence="7" id="KW-1185">Reference proteome</keyword>
<dbReference type="Proteomes" id="UP000076532">
    <property type="component" value="Unassembled WGS sequence"/>
</dbReference>
<evidence type="ECO:0000313" key="6">
    <source>
        <dbReference type="EMBL" id="KZP14430.1"/>
    </source>
</evidence>
<feature type="non-terminal residue" evidence="6">
    <location>
        <position position="437"/>
    </location>
</feature>
<dbReference type="GO" id="GO:0016787">
    <property type="term" value="F:hydrolase activity"/>
    <property type="evidence" value="ECO:0007669"/>
    <property type="project" value="UniProtKB-KW"/>
</dbReference>
<dbReference type="AlphaFoldDB" id="A0A166D8B8"/>
<feature type="non-terminal residue" evidence="6">
    <location>
        <position position="1"/>
    </location>
</feature>
<dbReference type="InterPro" id="IPR050628">
    <property type="entry name" value="SNF2_RAD54_helicase_TF"/>
</dbReference>
<dbReference type="Pfam" id="PF00271">
    <property type="entry name" value="Helicase_C"/>
    <property type="match status" value="1"/>
</dbReference>
<feature type="region of interest" description="Disordered" evidence="4">
    <location>
        <begin position="103"/>
        <end position="131"/>
    </location>
</feature>
<gene>
    <name evidence="6" type="ORF">FIBSPDRAFT_692460</name>
</gene>
<sequence length="437" mass="48560">HRGATVYGRRWLVFALDEAHKIRTQNASFNATAGLRSLSEFLIAVTATPITTSPKDIFNIGRCIGIPGLMSEQGDEDFIAYNKKLGAAGRLDKKARLKRFKLEEGGDDDDDDGSDDDERIKPSTTPNIRDFTATHTEETIKFIITDLREKFTTHVVRRTGASTDNTGKPLAGIAPAREHILSLTLFDHEYTYLDSMTEEFRNEDGSLVKMSSANFYIGTRRALTHQCCDKRCVTRWFDPTTIAEWMKLPSAKLCALCAIVVHHLQTDNAQPLHCVDGHDLAVNPNAPITERPADLPKDRIVIYSAFPSSSNVIINVLKLYGIEVVEFNGSMTEKAKAQSLANFKSEEPGTARVMLLSNVGTTGLNLDFANVLIIIDALWSVMEDLQLQGRLKRYPQSKQCEIYRLIGARTADEVINKLSTGKGVIHELFTGAPLAFR</sequence>
<evidence type="ECO:0000256" key="4">
    <source>
        <dbReference type="SAM" id="MobiDB-lite"/>
    </source>
</evidence>
<evidence type="ECO:0000256" key="1">
    <source>
        <dbReference type="ARBA" id="ARBA00022741"/>
    </source>
</evidence>